<comment type="subunit">
    <text evidence="7">Monomer.</text>
</comment>
<dbReference type="PANTHER" id="PTHR21090">
    <property type="entry name" value="AROM/DEHYDROQUINATE SYNTHASE"/>
    <property type="match status" value="1"/>
</dbReference>
<dbReference type="InterPro" id="IPR006264">
    <property type="entry name" value="EPSP_synthase"/>
</dbReference>
<comment type="function">
    <text evidence="7">Catalyzes the transfer of the enolpyruvyl moiety of phosphoenolpyruvate (PEP) to the 5-hydroxyl of shikimate-3-phosphate (S3P) to produce enolpyruvyl shikimate-3-phosphate and inorganic phosphate.</text>
</comment>
<comment type="subcellular location">
    <subcellularLocation>
        <location evidence="7">Cytoplasm</location>
    </subcellularLocation>
</comment>
<dbReference type="NCBIfam" id="TIGR01356">
    <property type="entry name" value="aroA"/>
    <property type="match status" value="1"/>
</dbReference>
<dbReference type="InterPro" id="IPR023193">
    <property type="entry name" value="EPSP_synthase_CS"/>
</dbReference>
<feature type="binding site" evidence="7">
    <location>
        <position position="311"/>
    </location>
    <ligand>
        <name>3-phosphoshikimate</name>
        <dbReference type="ChEBI" id="CHEBI:145989"/>
    </ligand>
</feature>
<dbReference type="PROSITE" id="PS00885">
    <property type="entry name" value="EPSP_SYNTHASE_2"/>
    <property type="match status" value="1"/>
</dbReference>
<feature type="binding site" evidence="7">
    <location>
        <position position="342"/>
    </location>
    <ligand>
        <name>phosphoenolpyruvate</name>
        <dbReference type="ChEBI" id="CHEBI:58702"/>
    </ligand>
</feature>
<dbReference type="EMBL" id="JAFITR010000008">
    <property type="protein sequence ID" value="MBN4066584.1"/>
    <property type="molecule type" value="Genomic_DNA"/>
</dbReference>
<evidence type="ECO:0000256" key="5">
    <source>
        <dbReference type="ARBA" id="ARBA00023141"/>
    </source>
</evidence>
<dbReference type="SUPFAM" id="SSF55205">
    <property type="entry name" value="EPT/RTPC-like"/>
    <property type="match status" value="1"/>
</dbReference>
<dbReference type="GO" id="GO:0003866">
    <property type="term" value="F:3-phosphoshikimate 1-carboxyvinyltransferase activity"/>
    <property type="evidence" value="ECO:0007669"/>
    <property type="project" value="UniProtKB-EC"/>
</dbReference>
<comment type="pathway">
    <text evidence="1 7">Metabolic intermediate biosynthesis; chorismate biosynthesis; chorismate from D-erythrose 4-phosphate and phosphoenolpyruvate: step 6/7.</text>
</comment>
<protein>
    <recommendedName>
        <fullName evidence="7">3-phosphoshikimate 1-carboxyvinyltransferase</fullName>
        <ecNumber evidence="7">2.5.1.19</ecNumber>
    </recommendedName>
    <alternativeName>
        <fullName evidence="7">5-enolpyruvylshikimate-3-phosphate synthase</fullName>
        <shortName evidence="7">EPSP synthase</shortName>
        <shortName evidence="7">EPSPS</shortName>
    </alternativeName>
</protein>
<evidence type="ECO:0000259" key="8">
    <source>
        <dbReference type="Pfam" id="PF00275"/>
    </source>
</evidence>
<evidence type="ECO:0000313" key="9">
    <source>
        <dbReference type="EMBL" id="MBN4066584.1"/>
    </source>
</evidence>
<feature type="binding site" evidence="7">
    <location>
        <position position="22"/>
    </location>
    <ligand>
        <name>3-phosphoshikimate</name>
        <dbReference type="ChEBI" id="CHEBI:145989"/>
    </ligand>
</feature>
<dbReference type="EC" id="2.5.1.19" evidence="7"/>
<comment type="caution">
    <text evidence="7">Lacks conserved residue(s) required for the propagation of feature annotation.</text>
</comment>
<keyword evidence="10" id="KW-1185">Reference proteome</keyword>
<dbReference type="Gene3D" id="3.65.10.10">
    <property type="entry name" value="Enolpyruvate transferase domain"/>
    <property type="match status" value="2"/>
</dbReference>
<evidence type="ECO:0000256" key="1">
    <source>
        <dbReference type="ARBA" id="ARBA00004811"/>
    </source>
</evidence>
<evidence type="ECO:0000256" key="3">
    <source>
        <dbReference type="ARBA" id="ARBA00022605"/>
    </source>
</evidence>
<feature type="binding site" evidence="7">
    <location>
        <position position="169"/>
    </location>
    <ligand>
        <name>phosphoenolpyruvate</name>
        <dbReference type="ChEBI" id="CHEBI:58702"/>
    </ligand>
</feature>
<feature type="binding site" evidence="7">
    <location>
        <position position="23"/>
    </location>
    <ligand>
        <name>3-phosphoshikimate</name>
        <dbReference type="ChEBI" id="CHEBI:145989"/>
    </ligand>
</feature>
<feature type="binding site" evidence="7">
    <location>
        <position position="93"/>
    </location>
    <ligand>
        <name>phosphoenolpyruvate</name>
        <dbReference type="ChEBI" id="CHEBI:58702"/>
    </ligand>
</feature>
<evidence type="ECO:0000256" key="4">
    <source>
        <dbReference type="ARBA" id="ARBA00022679"/>
    </source>
</evidence>
<evidence type="ECO:0000256" key="7">
    <source>
        <dbReference type="HAMAP-Rule" id="MF_00210"/>
    </source>
</evidence>
<keyword evidence="3 7" id="KW-0028">Amino-acid biosynthesis</keyword>
<feature type="domain" description="Enolpyruvate transferase" evidence="8">
    <location>
        <begin position="10"/>
        <end position="416"/>
    </location>
</feature>
<keyword evidence="7" id="KW-0963">Cytoplasm</keyword>
<keyword evidence="5 7" id="KW-0057">Aromatic amino acid biosynthesis</keyword>
<gene>
    <name evidence="7 9" type="primary">aroA</name>
    <name evidence="9" type="ORF">JYU14_00680</name>
</gene>
<feature type="binding site" evidence="7">
    <location>
        <position position="383"/>
    </location>
    <ligand>
        <name>phosphoenolpyruvate</name>
        <dbReference type="ChEBI" id="CHEBI:58702"/>
    </ligand>
</feature>
<dbReference type="PANTHER" id="PTHR21090:SF5">
    <property type="entry name" value="PENTAFUNCTIONAL AROM POLYPEPTIDE"/>
    <property type="match status" value="1"/>
</dbReference>
<sequence length="433" mass="46060">MQWQINPQHHALQRRVALPPSKSNTLRALLFASLAAGESTIQHALVSPDTDAMVGACRALRAEISRQGDGWYVTGVAGNIRPRTDHVDVGNSGQVLRFVAAVSALSTATMTFSGDLSIQTLRPVAPLLQAINDLGGKAYSLKDNGYAPIAVLGPIQPGTVNAMEGADSQPVSAILIAASLLQGTTRINVVNAGEKPWVALTLHWLRRLGVNVRASSDFSYYEVEGGQPLPPINYRVSGDYSSAVYPAAAAIITKSTVAIEGLDPNESQPDKRFLDHLSAMGANVSWQGNTLVVSPGQLFRGIDVDLNDSIDTITILAVLGCFAQGKTTIRNAGVARNKECDRIASITRELKKMGAAIVETTDGLVVEQSPLIAAHVDSYNDHRIALALAVAALGAKGTTIVNDVECTQKSFPLFWPSCINAKSDLCVYIHCSL</sequence>
<reference evidence="9 10" key="1">
    <citation type="submission" date="2021-02" db="EMBL/GenBank/DDBJ databases">
        <title>Activity-based single-cell genomes from oceanic crustal fluid captures similar information to metagenomic and metatranscriptomic surveys with orders of magnitude less sampling.</title>
        <authorList>
            <person name="D'Angelo T.S."/>
            <person name="Orcutt B.N."/>
        </authorList>
    </citation>
    <scope>NUCLEOTIDE SEQUENCE [LARGE SCALE GENOMIC DNA]</scope>
    <source>
        <strain evidence="9">AH-315-G07</strain>
    </source>
</reference>
<name>A0ABS3ASV0_9BACT</name>
<keyword evidence="4 7" id="KW-0808">Transferase</keyword>
<dbReference type="InterPro" id="IPR013792">
    <property type="entry name" value="RNA3'P_cycl/enolpyr_Trfase_a/b"/>
</dbReference>
<feature type="binding site" evidence="7">
    <location>
        <position position="168"/>
    </location>
    <ligand>
        <name>3-phosphoshikimate</name>
        <dbReference type="ChEBI" id="CHEBI:145989"/>
    </ligand>
</feature>
<feature type="binding site" evidence="7">
    <location>
        <position position="22"/>
    </location>
    <ligand>
        <name>phosphoenolpyruvate</name>
        <dbReference type="ChEBI" id="CHEBI:58702"/>
    </ligand>
</feature>
<proteinExistence type="inferred from homology"/>
<dbReference type="CDD" id="cd01556">
    <property type="entry name" value="EPSP_synthase"/>
    <property type="match status" value="1"/>
</dbReference>
<feature type="binding site" evidence="7">
    <location>
        <position position="338"/>
    </location>
    <ligand>
        <name>3-phosphoshikimate</name>
        <dbReference type="ChEBI" id="CHEBI:145989"/>
    </ligand>
</feature>
<evidence type="ECO:0000256" key="2">
    <source>
        <dbReference type="ARBA" id="ARBA00009948"/>
    </source>
</evidence>
<feature type="binding site" evidence="7">
    <location>
        <position position="27"/>
    </location>
    <ligand>
        <name>3-phosphoshikimate</name>
        <dbReference type="ChEBI" id="CHEBI:145989"/>
    </ligand>
</feature>
<feature type="binding site" evidence="7">
    <location>
        <position position="169"/>
    </location>
    <ligand>
        <name>3-phosphoshikimate</name>
        <dbReference type="ChEBI" id="CHEBI:145989"/>
    </ligand>
</feature>
<feature type="active site" description="Proton acceptor" evidence="7">
    <location>
        <position position="311"/>
    </location>
</feature>
<dbReference type="InterPro" id="IPR001986">
    <property type="entry name" value="Enolpyruvate_Tfrase_dom"/>
</dbReference>
<dbReference type="Proteomes" id="UP000722121">
    <property type="component" value="Unassembled WGS sequence"/>
</dbReference>
<dbReference type="Pfam" id="PF00275">
    <property type="entry name" value="EPSP_synthase"/>
    <property type="match status" value="1"/>
</dbReference>
<comment type="similarity">
    <text evidence="2 7">Belongs to the EPSP synthase family.</text>
</comment>
<dbReference type="PIRSF" id="PIRSF000505">
    <property type="entry name" value="EPSPS"/>
    <property type="match status" value="1"/>
</dbReference>
<organism evidence="9 10">
    <name type="scientific">Simkania negevensis</name>
    <dbReference type="NCBI Taxonomy" id="83561"/>
    <lineage>
        <taxon>Bacteria</taxon>
        <taxon>Pseudomonadati</taxon>
        <taxon>Chlamydiota</taxon>
        <taxon>Chlamydiia</taxon>
        <taxon>Parachlamydiales</taxon>
        <taxon>Simkaniaceae</taxon>
        <taxon>Simkania</taxon>
    </lineage>
</organism>
<dbReference type="InterPro" id="IPR036968">
    <property type="entry name" value="Enolpyruvate_Tfrase_sf"/>
</dbReference>
<evidence type="ECO:0000256" key="6">
    <source>
        <dbReference type="ARBA" id="ARBA00044633"/>
    </source>
</evidence>
<accession>A0ABS3ASV0</accession>
<dbReference type="HAMAP" id="MF_00210">
    <property type="entry name" value="EPSP_synth"/>
    <property type="match status" value="1"/>
</dbReference>
<feature type="binding site" evidence="7">
    <location>
        <position position="409"/>
    </location>
    <ligand>
        <name>phosphoenolpyruvate</name>
        <dbReference type="ChEBI" id="CHEBI:58702"/>
    </ligand>
</feature>
<comment type="caution">
    <text evidence="9">The sequence shown here is derived from an EMBL/GenBank/DDBJ whole genome shotgun (WGS) entry which is preliminary data.</text>
</comment>
<evidence type="ECO:0000313" key="10">
    <source>
        <dbReference type="Proteomes" id="UP000722121"/>
    </source>
</evidence>
<comment type="catalytic activity">
    <reaction evidence="6">
        <text>3-phosphoshikimate + phosphoenolpyruvate = 5-O-(1-carboxyvinyl)-3-phosphoshikimate + phosphate</text>
        <dbReference type="Rhea" id="RHEA:21256"/>
        <dbReference type="ChEBI" id="CHEBI:43474"/>
        <dbReference type="ChEBI" id="CHEBI:57701"/>
        <dbReference type="ChEBI" id="CHEBI:58702"/>
        <dbReference type="ChEBI" id="CHEBI:145989"/>
        <dbReference type="EC" id="2.5.1.19"/>
    </reaction>
    <physiologicalReaction direction="left-to-right" evidence="6">
        <dbReference type="Rhea" id="RHEA:21257"/>
    </physiologicalReaction>
</comment>
<feature type="binding site" evidence="7">
    <location>
        <position position="122"/>
    </location>
    <ligand>
        <name>phosphoenolpyruvate</name>
        <dbReference type="ChEBI" id="CHEBI:58702"/>
    </ligand>
</feature>